<evidence type="ECO:0000313" key="2">
    <source>
        <dbReference type="EMBL" id="PWJ75560.1"/>
    </source>
</evidence>
<dbReference type="AlphaFoldDB" id="A0AB73T3K7"/>
<dbReference type="RefSeq" id="WP_109626497.1">
    <property type="nucleotide sequence ID" value="NZ_CABJAT010000006.1"/>
</dbReference>
<reference evidence="2 3" key="1">
    <citation type="submission" date="2018-05" db="EMBL/GenBank/DDBJ databases">
        <authorList>
            <person name="Goeker M."/>
            <person name="Huntemann M."/>
            <person name="Clum A."/>
            <person name="Pillay M."/>
            <person name="Palaniappan K."/>
            <person name="Varghese N."/>
            <person name="Mikhailova N."/>
            <person name="Stamatis D."/>
            <person name="Reddy T."/>
            <person name="Daum C."/>
            <person name="Shapiro N."/>
            <person name="Ivanova N."/>
            <person name="Kyrpides N."/>
            <person name="Woyke T."/>
        </authorList>
    </citation>
    <scope>NUCLEOTIDE SEQUENCE [LARGE SCALE GENOMIC DNA]</scope>
    <source>
        <strain evidence="2 3">DSM 26524</strain>
    </source>
</reference>
<dbReference type="InterPro" id="IPR003814">
    <property type="entry name" value="FmdEsu_dom"/>
</dbReference>
<protein>
    <submittedName>
        <fullName evidence="2">Formylmethanofuran dehydrogenase subunit E</fullName>
    </submittedName>
</protein>
<dbReference type="PIRSF" id="PIRSF006578">
    <property type="entry name" value="FwdE"/>
    <property type="match status" value="1"/>
</dbReference>
<evidence type="ECO:0000313" key="3">
    <source>
        <dbReference type="Proteomes" id="UP000245412"/>
    </source>
</evidence>
<dbReference type="Pfam" id="PF02663">
    <property type="entry name" value="FmdE"/>
    <property type="match status" value="1"/>
</dbReference>
<dbReference type="PANTHER" id="PTHR39418">
    <property type="entry name" value="DEHYDROGENASE-RELATED"/>
    <property type="match status" value="1"/>
</dbReference>
<dbReference type="InterPro" id="IPR053194">
    <property type="entry name" value="tRNA_methyltr_O"/>
</dbReference>
<comment type="caution">
    <text evidence="2">The sequence shown here is derived from an EMBL/GenBank/DDBJ whole genome shotgun (WGS) entry which is preliminary data.</text>
</comment>
<gene>
    <name evidence="2" type="ORF">C7383_106130</name>
</gene>
<feature type="domain" description="Formylmethanofuran dehydrogenase subunit E" evidence="1">
    <location>
        <begin position="12"/>
        <end position="116"/>
    </location>
</feature>
<sequence>MKKDLWEKCVSFHGHSCGGLAIGYQVSMYAMELLEAGRAEDEELVCIAECDACSVDAIQVLLGCTLGKGNLLLKLRGKQAYSFYNRKNGKSVRLVLRETPEKNRDERLKWLMEGDFHDMFNCNAAPEHEPEQARIFKNYTCKECGERTAESHIHLVNGEYFCEECYKPYRRIY</sequence>
<proteinExistence type="predicted"/>
<keyword evidence="3" id="KW-1185">Reference proteome</keyword>
<evidence type="ECO:0000259" key="1">
    <source>
        <dbReference type="Pfam" id="PF02663"/>
    </source>
</evidence>
<dbReference type="SUPFAM" id="SSF143555">
    <property type="entry name" value="FwdE-like"/>
    <property type="match status" value="1"/>
</dbReference>
<organism evidence="2 3">
    <name type="scientific">Murimonas intestini</name>
    <dbReference type="NCBI Taxonomy" id="1337051"/>
    <lineage>
        <taxon>Bacteria</taxon>
        <taxon>Bacillati</taxon>
        <taxon>Bacillota</taxon>
        <taxon>Clostridia</taxon>
        <taxon>Lachnospirales</taxon>
        <taxon>Lachnospiraceae</taxon>
        <taxon>Murimonas</taxon>
    </lineage>
</organism>
<dbReference type="InterPro" id="IPR026328">
    <property type="entry name" value="FmdE"/>
</dbReference>
<accession>A0AB73T3K7</accession>
<dbReference type="PANTHER" id="PTHR39418:SF1">
    <property type="entry name" value="DEHYDROGENASE"/>
    <property type="match status" value="1"/>
</dbReference>
<dbReference type="Proteomes" id="UP000245412">
    <property type="component" value="Unassembled WGS sequence"/>
</dbReference>
<name>A0AB73T3K7_9FIRM</name>
<dbReference type="Gene3D" id="3.30.1330.130">
    <property type="match status" value="1"/>
</dbReference>
<dbReference type="EMBL" id="QGGY01000006">
    <property type="protein sequence ID" value="PWJ75560.1"/>
    <property type="molecule type" value="Genomic_DNA"/>
</dbReference>